<dbReference type="WBParaSite" id="PDA_v2.g272.t1">
    <property type="protein sequence ID" value="PDA_v2.g272.t1"/>
    <property type="gene ID" value="PDA_v2.g272"/>
</dbReference>
<keyword evidence="1" id="KW-0812">Transmembrane</keyword>
<protein>
    <submittedName>
        <fullName evidence="4">Glycosyl hydrolase family 13 catalytic domain-containing protein</fullName>
    </submittedName>
</protein>
<evidence type="ECO:0000313" key="3">
    <source>
        <dbReference type="Proteomes" id="UP000887578"/>
    </source>
</evidence>
<evidence type="ECO:0000313" key="4">
    <source>
        <dbReference type="WBParaSite" id="PDA_v2.g272.t1"/>
    </source>
</evidence>
<accession>A0A914Q812</accession>
<dbReference type="GO" id="GO:0005975">
    <property type="term" value="P:carbohydrate metabolic process"/>
    <property type="evidence" value="ECO:0007669"/>
    <property type="project" value="InterPro"/>
</dbReference>
<dbReference type="InterPro" id="IPR031984">
    <property type="entry name" value="SLC3A2_N"/>
</dbReference>
<dbReference type="SUPFAM" id="SSF51445">
    <property type="entry name" value="(Trans)glycosidases"/>
    <property type="match status" value="1"/>
</dbReference>
<keyword evidence="1" id="KW-1133">Transmembrane helix</keyword>
<dbReference type="InterPro" id="IPR006047">
    <property type="entry name" value="GH13_cat_dom"/>
</dbReference>
<feature type="domain" description="Glycosyl hydrolase family 13 catalytic" evidence="2">
    <location>
        <begin position="120"/>
        <end position="548"/>
    </location>
</feature>
<organism evidence="3 4">
    <name type="scientific">Panagrolaimus davidi</name>
    <dbReference type="NCBI Taxonomy" id="227884"/>
    <lineage>
        <taxon>Eukaryota</taxon>
        <taxon>Metazoa</taxon>
        <taxon>Ecdysozoa</taxon>
        <taxon>Nematoda</taxon>
        <taxon>Chromadorea</taxon>
        <taxon>Rhabditida</taxon>
        <taxon>Tylenchina</taxon>
        <taxon>Panagrolaimomorpha</taxon>
        <taxon>Panagrolaimoidea</taxon>
        <taxon>Panagrolaimidae</taxon>
        <taxon>Panagrolaimus</taxon>
    </lineage>
</organism>
<dbReference type="Pfam" id="PF00128">
    <property type="entry name" value="Alpha-amylase"/>
    <property type="match status" value="1"/>
</dbReference>
<proteinExistence type="predicted"/>
<dbReference type="PANTHER" id="PTHR10357:SF230">
    <property type="entry name" value="GLYCOSYL HYDROLASE FAMILY 13 CATALYTIC DOMAIN-CONTAINING PROTEIN"/>
    <property type="match status" value="1"/>
</dbReference>
<dbReference type="Proteomes" id="UP000887578">
    <property type="component" value="Unplaced"/>
</dbReference>
<evidence type="ECO:0000256" key="1">
    <source>
        <dbReference type="SAM" id="Phobius"/>
    </source>
</evidence>
<sequence length="654" mass="74945">MFQHMAESRRMIERGHKTDSYISAVSGNPVPITLPKTDATQKEAFLIQEQSSEPKPVGLTSDELQYYKNDSFWKTLRRILFILFWLTWVLLFCIAILLITRSPGCNIVEHKWWQGSVIYQIWTPSFKNSDNHLDGDFDGISAKLTQLRQIGVNGIFPRPFISTEESAFGAIDYKSVAESIGGFSQAQKFINEAHKEGLKVIIDIPIVTTSENHEWFQRSSRASKPENEEFKSFYYWKRNVEPSPYMDRYKNSSVFYYHIKDRPDLPILNWRSENVSVAIKDALSFWVDKGVDGFHFGFIEYLARTPDGKNADWTEISRILRSIRDHINFYKNGSINTKEKDMVTVIGFFKIFYHWTEISRILRSIRDHINFYKNGSINTKEKDIFLMASPEPLKEDRKRLLQTDAGLDAIVTTELDNIALSNKICYASENSVAGCTNEIISDLLVFHSSTGVYPVWEFGNPYTDRIASRVHNKIHSELLMMIQLLLPGTSMIYYGDEIGSTNVVQVGDENAKQRQRGDMVWDNENGFHSQFHERTSQLKTFQKLAKLRSVSNAIISGETYISKVFQNAFSLTRFELKDTAICGKVYVLVVNFGHHTINHSISDIPPFQSGNPSYAQIITASSNTESYQERQDIDISSGIIKLGPQEGILFSFKV</sequence>
<keyword evidence="3" id="KW-1185">Reference proteome</keyword>
<dbReference type="Pfam" id="PF16028">
    <property type="entry name" value="SLC3A2_N"/>
    <property type="match status" value="1"/>
</dbReference>
<keyword evidence="1" id="KW-0472">Membrane</keyword>
<name>A0A914Q812_9BILA</name>
<dbReference type="PANTHER" id="PTHR10357">
    <property type="entry name" value="ALPHA-AMYLASE FAMILY MEMBER"/>
    <property type="match status" value="1"/>
</dbReference>
<dbReference type="Gene3D" id="3.20.20.80">
    <property type="entry name" value="Glycosidases"/>
    <property type="match status" value="3"/>
</dbReference>
<feature type="transmembrane region" description="Helical" evidence="1">
    <location>
        <begin position="79"/>
        <end position="99"/>
    </location>
</feature>
<dbReference type="AlphaFoldDB" id="A0A914Q812"/>
<evidence type="ECO:0000259" key="2">
    <source>
        <dbReference type="SMART" id="SM00642"/>
    </source>
</evidence>
<dbReference type="SMART" id="SM00642">
    <property type="entry name" value="Aamy"/>
    <property type="match status" value="1"/>
</dbReference>
<reference evidence="4" key="1">
    <citation type="submission" date="2022-11" db="UniProtKB">
        <authorList>
            <consortium name="WormBaseParasite"/>
        </authorList>
    </citation>
    <scope>IDENTIFICATION</scope>
</reference>
<dbReference type="InterPro" id="IPR017853">
    <property type="entry name" value="GH"/>
</dbReference>